<dbReference type="PANTHER" id="PTHR30614:SF37">
    <property type="entry name" value="AMINO-ACID ABC TRANSPORTER PERMEASE PROTEIN YHDX-RELATED"/>
    <property type="match status" value="1"/>
</dbReference>
<evidence type="ECO:0000256" key="9">
    <source>
        <dbReference type="RuleBase" id="RU363032"/>
    </source>
</evidence>
<dbReference type="InterPro" id="IPR010065">
    <property type="entry name" value="AA_ABC_transptr_permease_3TM"/>
</dbReference>
<dbReference type="GO" id="GO:0022857">
    <property type="term" value="F:transmembrane transporter activity"/>
    <property type="evidence" value="ECO:0007669"/>
    <property type="project" value="InterPro"/>
</dbReference>
<feature type="transmembrane region" description="Helical" evidence="9">
    <location>
        <begin position="91"/>
        <end position="115"/>
    </location>
</feature>
<keyword evidence="8 9" id="KW-0472">Membrane</keyword>
<sequence>MTLGIKSDTSLSLRKIINDKHVRGVVLQVVMLLLVSLGLYWLVDNTLVNLDNQGKSLGFNFLQTTAGFQISQTFGTWLFDYEVGKSTYWEVYFIGIANTFLVAVLGIIAATVIGFTMGIMRLSTNIVFKSFATTYIEILRNVPLLLQLFFWYFAVLRAMPGKREKFEIISGVAGLNITGLYLPAPQPQAGFGLVLTAIVLSAFVVFGLRHFARKRQDKTGEILPVFWLGVGIMLVVPGVVYLSLGSPLLWELPVFKETGSMLRRGYQPGLGMLIVPEMLAVWLALSLYTAAFIAEIVRGGILAVNKGQTEASYALGVRPNYTLRLVIIPQAMRVIIPPLTSQYLNITKNSSLAVAIAYPELVSVFAGTALNQVGKEIEMIFMMMMVYLTFSLVTAAFMNWYNSKVKLVER</sequence>
<proteinExistence type="inferred from homology"/>
<dbReference type="EMBL" id="KT201092">
    <property type="protein sequence ID" value="ALS56253.1"/>
    <property type="molecule type" value="Genomic_DNA"/>
</dbReference>
<dbReference type="InterPro" id="IPR035906">
    <property type="entry name" value="MetI-like_sf"/>
</dbReference>
<dbReference type="CDD" id="cd06261">
    <property type="entry name" value="TM_PBP2"/>
    <property type="match status" value="2"/>
</dbReference>
<keyword evidence="4" id="KW-1003">Cell membrane</keyword>
<dbReference type="InterPro" id="IPR000515">
    <property type="entry name" value="MetI-like"/>
</dbReference>
<feature type="transmembrane region" description="Helical" evidence="9">
    <location>
        <begin position="379"/>
        <end position="401"/>
    </location>
</feature>
<feature type="transmembrane region" description="Helical" evidence="9">
    <location>
        <begin position="190"/>
        <end position="212"/>
    </location>
</feature>
<feature type="transmembrane region" description="Helical" evidence="9">
    <location>
        <begin position="21"/>
        <end position="41"/>
    </location>
</feature>
<evidence type="ECO:0000256" key="2">
    <source>
        <dbReference type="ARBA" id="ARBA00010072"/>
    </source>
</evidence>
<dbReference type="GO" id="GO:0043190">
    <property type="term" value="C:ATP-binding cassette (ABC) transporter complex"/>
    <property type="evidence" value="ECO:0007669"/>
    <property type="project" value="InterPro"/>
</dbReference>
<evidence type="ECO:0000256" key="3">
    <source>
        <dbReference type="ARBA" id="ARBA00022448"/>
    </source>
</evidence>
<accession>A0A0U2X7P6</accession>
<feature type="domain" description="ABC transmembrane type-1" evidence="10">
    <location>
        <begin position="96"/>
        <end position="398"/>
    </location>
</feature>
<evidence type="ECO:0000256" key="7">
    <source>
        <dbReference type="ARBA" id="ARBA00022989"/>
    </source>
</evidence>
<dbReference type="PROSITE" id="PS50928">
    <property type="entry name" value="ABC_TM1"/>
    <property type="match status" value="1"/>
</dbReference>
<keyword evidence="7 9" id="KW-1133">Transmembrane helix</keyword>
<feature type="transmembrane region" description="Helical" evidence="9">
    <location>
        <begin position="135"/>
        <end position="154"/>
    </location>
</feature>
<protein>
    <submittedName>
        <fullName evidence="11">Putative amino acid ABC transporter permease</fullName>
    </submittedName>
</protein>
<reference evidence="11" key="1">
    <citation type="journal article" date="2016" name="ISME J.">
        <title>Functional metagenomic screen reveals new and diverse microbial rhodopsins.</title>
        <authorList>
            <person name="Pushkarev A."/>
            <person name="Beja O."/>
        </authorList>
    </citation>
    <scope>NUCLEOTIDE SEQUENCE</scope>
</reference>
<feature type="transmembrane region" description="Helical" evidence="9">
    <location>
        <begin position="270"/>
        <end position="293"/>
    </location>
</feature>
<evidence type="ECO:0000259" key="10">
    <source>
        <dbReference type="PROSITE" id="PS50928"/>
    </source>
</evidence>
<evidence type="ECO:0000256" key="6">
    <source>
        <dbReference type="ARBA" id="ARBA00022970"/>
    </source>
</evidence>
<comment type="similarity">
    <text evidence="2">Belongs to the binding-protein-dependent transport system permease family. HisMQ subfamily.</text>
</comment>
<dbReference type="Gene3D" id="1.10.3720.10">
    <property type="entry name" value="MetI-like"/>
    <property type="match status" value="1"/>
</dbReference>
<evidence type="ECO:0000256" key="4">
    <source>
        <dbReference type="ARBA" id="ARBA00022475"/>
    </source>
</evidence>
<name>A0A0U2X7P6_9BACT</name>
<dbReference type="NCBIfam" id="TIGR01726">
    <property type="entry name" value="HEQRo_perm_3TM"/>
    <property type="match status" value="1"/>
</dbReference>
<evidence type="ECO:0000313" key="11">
    <source>
        <dbReference type="EMBL" id="ALS56253.1"/>
    </source>
</evidence>
<keyword evidence="6" id="KW-0029">Amino-acid transport</keyword>
<dbReference type="Pfam" id="PF00528">
    <property type="entry name" value="BPD_transp_1"/>
    <property type="match status" value="1"/>
</dbReference>
<evidence type="ECO:0000256" key="8">
    <source>
        <dbReference type="ARBA" id="ARBA00023136"/>
    </source>
</evidence>
<dbReference type="InterPro" id="IPR043429">
    <property type="entry name" value="ArtM/GltK/GlnP/TcyL/YhdX-like"/>
</dbReference>
<keyword evidence="3 9" id="KW-0813">Transport</keyword>
<evidence type="ECO:0000256" key="1">
    <source>
        <dbReference type="ARBA" id="ARBA00004651"/>
    </source>
</evidence>
<dbReference type="GO" id="GO:0006865">
    <property type="term" value="P:amino acid transport"/>
    <property type="evidence" value="ECO:0007669"/>
    <property type="project" value="UniProtKB-KW"/>
</dbReference>
<comment type="subcellular location">
    <subcellularLocation>
        <location evidence="1 9">Cell membrane</location>
        <topology evidence="1 9">Multi-pass membrane protein</topology>
    </subcellularLocation>
</comment>
<dbReference type="SUPFAM" id="SSF161098">
    <property type="entry name" value="MetI-like"/>
    <property type="match status" value="2"/>
</dbReference>
<dbReference type="PANTHER" id="PTHR30614">
    <property type="entry name" value="MEMBRANE COMPONENT OF AMINO ACID ABC TRANSPORTER"/>
    <property type="match status" value="1"/>
</dbReference>
<evidence type="ECO:0000256" key="5">
    <source>
        <dbReference type="ARBA" id="ARBA00022692"/>
    </source>
</evidence>
<feature type="transmembrane region" description="Helical" evidence="9">
    <location>
        <begin position="352"/>
        <end position="373"/>
    </location>
</feature>
<feature type="transmembrane region" description="Helical" evidence="9">
    <location>
        <begin position="224"/>
        <end position="250"/>
    </location>
</feature>
<dbReference type="AlphaFoldDB" id="A0A0U2X7P6"/>
<keyword evidence="5 9" id="KW-0812">Transmembrane</keyword>
<organism evidence="11">
    <name type="scientific">uncultured bacterium EIL4H10</name>
    <dbReference type="NCBI Taxonomy" id="1768203"/>
    <lineage>
        <taxon>Bacteria</taxon>
        <taxon>environmental samples</taxon>
    </lineage>
</organism>